<dbReference type="Gene3D" id="1.10.110.10">
    <property type="entry name" value="Plant lipid-transfer and hydrophobic proteins"/>
    <property type="match status" value="1"/>
</dbReference>
<dbReference type="PROSITE" id="PS51257">
    <property type="entry name" value="PROKAR_LIPOPROTEIN"/>
    <property type="match status" value="1"/>
</dbReference>
<dbReference type="SMART" id="SM00499">
    <property type="entry name" value="AAI"/>
    <property type="match status" value="1"/>
</dbReference>
<dbReference type="PANTHER" id="PTHR33122:SF63">
    <property type="entry name" value="BIFUNCTIONAL INHIBITOR_PLANT LIPID TRANSFER PROTEIN_SEED STORAGE HELICAL DOMAIN-CONTAINING PROTEIN"/>
    <property type="match status" value="1"/>
</dbReference>
<dbReference type="GO" id="GO:0009627">
    <property type="term" value="P:systemic acquired resistance"/>
    <property type="evidence" value="ECO:0007669"/>
    <property type="project" value="InterPro"/>
</dbReference>
<dbReference type="InterPro" id="IPR016140">
    <property type="entry name" value="Bifunc_inhib/LTP/seed_store"/>
</dbReference>
<dbReference type="GO" id="GO:0005504">
    <property type="term" value="F:fatty acid binding"/>
    <property type="evidence" value="ECO:0007669"/>
    <property type="project" value="InterPro"/>
</dbReference>
<dbReference type="InterPro" id="IPR036312">
    <property type="entry name" value="Bifun_inhib/LTP/seed_sf"/>
</dbReference>
<evidence type="ECO:0000259" key="2">
    <source>
        <dbReference type="SMART" id="SM00499"/>
    </source>
</evidence>
<keyword evidence="1" id="KW-0732">Signal</keyword>
<name>A0A8T0CIE1_CORYI</name>
<feature type="domain" description="Bifunctional inhibitor/plant lipid transfer protein/seed storage helical" evidence="2">
    <location>
        <begin position="27"/>
        <end position="99"/>
    </location>
</feature>
<accession>A0A8T0CIE1</accession>
<dbReference type="InterPro" id="IPR039265">
    <property type="entry name" value="DIR1-like"/>
</dbReference>
<dbReference type="Proteomes" id="UP000806378">
    <property type="component" value="Unassembled WGS sequence"/>
</dbReference>
<dbReference type="OrthoDB" id="643149at2759"/>
<proteinExistence type="predicted"/>
<evidence type="ECO:0000313" key="3">
    <source>
        <dbReference type="EMBL" id="KAF7847458.1"/>
    </source>
</evidence>
<gene>
    <name evidence="3" type="ORF">BT93_L2947</name>
</gene>
<comment type="caution">
    <text evidence="3">The sequence shown here is derived from an EMBL/GenBank/DDBJ whole genome shotgun (WGS) entry which is preliminary data.</text>
</comment>
<dbReference type="PANTHER" id="PTHR33122">
    <property type="entry name" value="LIPID BINDING PROTEIN-RELATED"/>
    <property type="match status" value="1"/>
</dbReference>
<feature type="chain" id="PRO_5035940618" description="Bifunctional inhibitor/plant lipid transfer protein/seed storage helical domain-containing protein" evidence="1">
    <location>
        <begin position="24"/>
        <end position="99"/>
    </location>
</feature>
<protein>
    <recommendedName>
        <fullName evidence="2">Bifunctional inhibitor/plant lipid transfer protein/seed storage helical domain-containing protein</fullName>
    </recommendedName>
</protein>
<dbReference type="AlphaFoldDB" id="A0A8T0CIE1"/>
<evidence type="ECO:0000256" key="1">
    <source>
        <dbReference type="SAM" id="SignalP"/>
    </source>
</evidence>
<feature type="signal peptide" evidence="1">
    <location>
        <begin position="1"/>
        <end position="23"/>
    </location>
</feature>
<keyword evidence="4" id="KW-1185">Reference proteome</keyword>
<dbReference type="Gramene" id="rna-gnl|WGS:JABURB|Cocit.H0153.1">
    <property type="protein sequence ID" value="cds-KAF8014221.1"/>
    <property type="gene ID" value="gene-BT93_H0153"/>
</dbReference>
<dbReference type="SUPFAM" id="SSF47699">
    <property type="entry name" value="Bifunctional inhibitor/lipid-transfer protein/seed storage 2S albumin"/>
    <property type="match status" value="1"/>
</dbReference>
<dbReference type="Gramene" id="rna-gnl|WGS:JABURB|Cocit.L2947.1">
    <property type="protein sequence ID" value="cds-KAF7847458.1"/>
    <property type="gene ID" value="gene-BT93_L2947"/>
</dbReference>
<evidence type="ECO:0000313" key="4">
    <source>
        <dbReference type="Proteomes" id="UP000806378"/>
    </source>
</evidence>
<reference evidence="3" key="1">
    <citation type="submission" date="2020-05" db="EMBL/GenBank/DDBJ databases">
        <title>WGS assembly of Corymbia citriodora subspecies variegata.</title>
        <authorList>
            <person name="Barry K."/>
            <person name="Hundley H."/>
            <person name="Shu S."/>
            <person name="Jenkins J."/>
            <person name="Grimwood J."/>
            <person name="Baten A."/>
        </authorList>
    </citation>
    <scope>NUCLEOTIDE SEQUENCE</scope>
    <source>
        <strain evidence="3">CV2-018</strain>
    </source>
</reference>
<organism evidence="3 4">
    <name type="scientific">Corymbia citriodora subsp. variegata</name>
    <dbReference type="NCBI Taxonomy" id="360336"/>
    <lineage>
        <taxon>Eukaryota</taxon>
        <taxon>Viridiplantae</taxon>
        <taxon>Streptophyta</taxon>
        <taxon>Embryophyta</taxon>
        <taxon>Tracheophyta</taxon>
        <taxon>Spermatophyta</taxon>
        <taxon>Magnoliopsida</taxon>
        <taxon>eudicotyledons</taxon>
        <taxon>Gunneridae</taxon>
        <taxon>Pentapetalae</taxon>
        <taxon>rosids</taxon>
        <taxon>malvids</taxon>
        <taxon>Myrtales</taxon>
        <taxon>Myrtaceae</taxon>
        <taxon>Myrtoideae</taxon>
        <taxon>Eucalypteae</taxon>
        <taxon>Corymbia</taxon>
    </lineage>
</organism>
<sequence>MEANKKVVILLGLMVVIACGTDAQSVCGVSFSQLLTCMPAATPPNPPPPTSTCCEVLSQADLPCFCQFKSSPILPSIGVDPELALQLPGKCKIPNPPTC</sequence>
<dbReference type="EMBL" id="MU090801">
    <property type="protein sequence ID" value="KAF7847458.1"/>
    <property type="molecule type" value="Genomic_DNA"/>
</dbReference>
<dbReference type="Pfam" id="PF14368">
    <property type="entry name" value="LTP_2"/>
    <property type="match status" value="1"/>
</dbReference>